<gene>
    <name evidence="3" type="ORF">CVLEPA_LOCUS24495</name>
</gene>
<protein>
    <recommendedName>
        <fullName evidence="2">Caspase family p20 domain-containing protein</fullName>
    </recommendedName>
</protein>
<evidence type="ECO:0000259" key="2">
    <source>
        <dbReference type="PROSITE" id="PS50208"/>
    </source>
</evidence>
<dbReference type="PRINTS" id="PR00376">
    <property type="entry name" value="IL1BCENZYME"/>
</dbReference>
<dbReference type="Gene3D" id="3.40.50.1460">
    <property type="match status" value="1"/>
</dbReference>
<feature type="domain" description="Caspase family p20" evidence="2">
    <location>
        <begin position="95"/>
        <end position="112"/>
    </location>
</feature>
<organism evidence="3 4">
    <name type="scientific">Clavelina lepadiformis</name>
    <name type="common">Light-bulb sea squirt</name>
    <name type="synonym">Ascidia lepadiformis</name>
    <dbReference type="NCBI Taxonomy" id="159417"/>
    <lineage>
        <taxon>Eukaryota</taxon>
        <taxon>Metazoa</taxon>
        <taxon>Chordata</taxon>
        <taxon>Tunicata</taxon>
        <taxon>Ascidiacea</taxon>
        <taxon>Aplousobranchia</taxon>
        <taxon>Clavelinidae</taxon>
        <taxon>Clavelina</taxon>
    </lineage>
</organism>
<proteinExistence type="inferred from homology"/>
<dbReference type="InterPro" id="IPR001309">
    <property type="entry name" value="Pept_C14_p20"/>
</dbReference>
<evidence type="ECO:0000256" key="1">
    <source>
        <dbReference type="ARBA" id="ARBA00010134"/>
    </source>
</evidence>
<dbReference type="Pfam" id="PF00656">
    <property type="entry name" value="Peptidase_C14"/>
    <property type="match status" value="1"/>
</dbReference>
<keyword evidence="4" id="KW-1185">Reference proteome</keyword>
<dbReference type="SUPFAM" id="SSF52129">
    <property type="entry name" value="Caspase-like"/>
    <property type="match status" value="1"/>
</dbReference>
<dbReference type="InterPro" id="IPR015917">
    <property type="entry name" value="Pept_C14A"/>
</dbReference>
<comment type="caution">
    <text evidence="3">The sequence shown here is derived from an EMBL/GenBank/DDBJ whole genome shotgun (WGS) entry which is preliminary data.</text>
</comment>
<dbReference type="EMBL" id="CAWYQH010000119">
    <property type="protein sequence ID" value="CAK8691735.1"/>
    <property type="molecule type" value="Genomic_DNA"/>
</dbReference>
<sequence>MIFLVYQVKEKPKGHVLILSNTKFPKWKALSSGRQFNKTQHKSLSRGVEGKKEHKLMKKLFEDVKRGTLLFGSDCAPVSVPEIVEKFCKSEDSHSLDGKPKVFFFQCCRGYGGNESDENESKYVPQDSSTPTLATAPRQMGLLSPMPHMLNYFTLFAELLQNFKTVLCTESKIVSQPDLFVGFSTLEGAFIISTQIMKNEKKYTSHKIRFSNRNLQFPEQDHVR</sequence>
<reference evidence="3 4" key="1">
    <citation type="submission" date="2024-02" db="EMBL/GenBank/DDBJ databases">
        <authorList>
            <person name="Daric V."/>
            <person name="Darras S."/>
        </authorList>
    </citation>
    <scope>NUCLEOTIDE SEQUENCE [LARGE SCALE GENOMIC DNA]</scope>
</reference>
<name>A0ABP0GJI4_CLALP</name>
<accession>A0ABP0GJI4</accession>
<evidence type="ECO:0000313" key="4">
    <source>
        <dbReference type="Proteomes" id="UP001642483"/>
    </source>
</evidence>
<comment type="similarity">
    <text evidence="1">Belongs to the peptidase C14A family.</text>
</comment>
<dbReference type="InterPro" id="IPR011600">
    <property type="entry name" value="Pept_C14_caspase"/>
</dbReference>
<dbReference type="Proteomes" id="UP001642483">
    <property type="component" value="Unassembled WGS sequence"/>
</dbReference>
<evidence type="ECO:0000313" key="3">
    <source>
        <dbReference type="EMBL" id="CAK8691735.1"/>
    </source>
</evidence>
<dbReference type="PROSITE" id="PS50208">
    <property type="entry name" value="CASPASE_P20"/>
    <property type="match status" value="1"/>
</dbReference>
<dbReference type="InterPro" id="IPR029030">
    <property type="entry name" value="Caspase-like_dom_sf"/>
</dbReference>